<dbReference type="PANTHER" id="PTHR36435:SF1">
    <property type="entry name" value="CAAX AMINO TERMINAL PROTEASE FAMILY PROTEIN"/>
    <property type="match status" value="1"/>
</dbReference>
<feature type="region of interest" description="Disordered" evidence="1">
    <location>
        <begin position="27"/>
        <end position="130"/>
    </location>
</feature>
<evidence type="ECO:0000313" key="4">
    <source>
        <dbReference type="EMBL" id="ELZ08243.1"/>
    </source>
</evidence>
<feature type="compositionally biased region" description="Basic and acidic residues" evidence="1">
    <location>
        <begin position="50"/>
        <end position="65"/>
    </location>
</feature>
<dbReference type="OrthoDB" id="214851at2157"/>
<feature type="domain" description="CAAX prenyl protease 2/Lysostaphin resistance protein A-like" evidence="3">
    <location>
        <begin position="233"/>
        <end position="324"/>
    </location>
</feature>
<name>M0BD65_9EURY</name>
<evidence type="ECO:0000259" key="3">
    <source>
        <dbReference type="Pfam" id="PF02517"/>
    </source>
</evidence>
<feature type="transmembrane region" description="Helical" evidence="2">
    <location>
        <begin position="294"/>
        <end position="322"/>
    </location>
</feature>
<feature type="compositionally biased region" description="Polar residues" evidence="1">
    <location>
        <begin position="27"/>
        <end position="41"/>
    </location>
</feature>
<keyword evidence="2" id="KW-0472">Membrane</keyword>
<protein>
    <submittedName>
        <fullName evidence="4">Abortive infection protein</fullName>
    </submittedName>
</protein>
<dbReference type="AlphaFoldDB" id="M0BD65"/>
<dbReference type="PANTHER" id="PTHR36435">
    <property type="entry name" value="SLR1288 PROTEIN"/>
    <property type="match status" value="1"/>
</dbReference>
<evidence type="ECO:0000256" key="1">
    <source>
        <dbReference type="SAM" id="MobiDB-lite"/>
    </source>
</evidence>
<gene>
    <name evidence="4" type="ORF">C479_12928</name>
</gene>
<feature type="transmembrane region" description="Helical" evidence="2">
    <location>
        <begin position="185"/>
        <end position="203"/>
    </location>
</feature>
<comment type="caution">
    <text evidence="4">The sequence shown here is derived from an EMBL/GenBank/DDBJ whole genome shotgun (WGS) entry which is preliminary data.</text>
</comment>
<dbReference type="PATRIC" id="fig|1227490.4.peg.2628"/>
<organism evidence="4 5">
    <name type="scientific">Halovivax asiaticus JCM 14624</name>
    <dbReference type="NCBI Taxonomy" id="1227490"/>
    <lineage>
        <taxon>Archaea</taxon>
        <taxon>Methanobacteriati</taxon>
        <taxon>Methanobacteriota</taxon>
        <taxon>Stenosarchaea group</taxon>
        <taxon>Halobacteria</taxon>
        <taxon>Halobacteriales</taxon>
        <taxon>Natrialbaceae</taxon>
        <taxon>Halovivax</taxon>
    </lineage>
</organism>
<keyword evidence="2" id="KW-0812">Transmembrane</keyword>
<dbReference type="STRING" id="1227490.C479_12928"/>
<keyword evidence="2" id="KW-1133">Transmembrane helix</keyword>
<keyword evidence="5" id="KW-1185">Reference proteome</keyword>
<feature type="transmembrane region" description="Helical" evidence="2">
    <location>
        <begin position="157"/>
        <end position="179"/>
    </location>
</feature>
<dbReference type="InterPro" id="IPR003675">
    <property type="entry name" value="Rce1/LyrA-like_dom"/>
</dbReference>
<sequence length="340" mass="35458">MTQWVAFATVVTLLTAAMVVLTRQTQRSLTPVEAGQSTNLETPAPASAPEGDRTTRSETATHRDATAITEADSAVLSSSADHQRAEQPNPANDAVDPATTRSEWGDGAVDPSEATSERVHDGTGSASGTRSGRIVARIGDQSITSHALRWNVLATQLLFLAVVAGTIVLTGVPPGVLGISITRQALVTGLGVGLGAGFGLYAASELAGAVGRRFGMTHDEWLRESLAPSRRRGWIVLFAVVLPVIAVFEELLFRAVLVGALSVGFGLSPWLLAVASSILFAVGHGIQGRAGVVVTGVIGFVLAATFVVTGNLLAVVVAHYVLNGCEFAIYEYFELGSTRT</sequence>
<dbReference type="EMBL" id="AOIQ01000021">
    <property type="protein sequence ID" value="ELZ08243.1"/>
    <property type="molecule type" value="Genomic_DNA"/>
</dbReference>
<evidence type="ECO:0000256" key="2">
    <source>
        <dbReference type="SAM" id="Phobius"/>
    </source>
</evidence>
<feature type="transmembrane region" description="Helical" evidence="2">
    <location>
        <begin position="6"/>
        <end position="22"/>
    </location>
</feature>
<feature type="transmembrane region" description="Helical" evidence="2">
    <location>
        <begin position="233"/>
        <end position="253"/>
    </location>
</feature>
<evidence type="ECO:0000313" key="5">
    <source>
        <dbReference type="Proteomes" id="UP000011560"/>
    </source>
</evidence>
<proteinExistence type="predicted"/>
<dbReference type="Proteomes" id="UP000011560">
    <property type="component" value="Unassembled WGS sequence"/>
</dbReference>
<reference evidence="4 5" key="1">
    <citation type="journal article" date="2014" name="PLoS Genet.">
        <title>Phylogenetically driven sequencing of extremely halophilic archaea reveals strategies for static and dynamic osmo-response.</title>
        <authorList>
            <person name="Becker E.A."/>
            <person name="Seitzer P.M."/>
            <person name="Tritt A."/>
            <person name="Larsen D."/>
            <person name="Krusor M."/>
            <person name="Yao A.I."/>
            <person name="Wu D."/>
            <person name="Madern D."/>
            <person name="Eisen J.A."/>
            <person name="Darling A.E."/>
            <person name="Facciotti M.T."/>
        </authorList>
    </citation>
    <scope>NUCLEOTIDE SEQUENCE [LARGE SCALE GENOMIC DNA]</scope>
    <source>
        <strain evidence="4 5">JCM 14624</strain>
    </source>
</reference>
<dbReference type="Pfam" id="PF02517">
    <property type="entry name" value="Rce1-like"/>
    <property type="match status" value="1"/>
</dbReference>
<dbReference type="RefSeq" id="WP_007703321.1">
    <property type="nucleotide sequence ID" value="NZ_AOIQ01000021.1"/>
</dbReference>
<feature type="transmembrane region" description="Helical" evidence="2">
    <location>
        <begin position="259"/>
        <end position="282"/>
    </location>
</feature>
<dbReference type="GO" id="GO:0080120">
    <property type="term" value="P:CAAX-box protein maturation"/>
    <property type="evidence" value="ECO:0007669"/>
    <property type="project" value="UniProtKB-ARBA"/>
</dbReference>
<accession>M0BD65</accession>
<dbReference type="InterPro" id="IPR052710">
    <property type="entry name" value="CAAX_protease"/>
</dbReference>
<dbReference type="GO" id="GO:0004175">
    <property type="term" value="F:endopeptidase activity"/>
    <property type="evidence" value="ECO:0007669"/>
    <property type="project" value="UniProtKB-ARBA"/>
</dbReference>